<dbReference type="InterPro" id="IPR005656">
    <property type="entry name" value="MmgE_PrpD"/>
</dbReference>
<evidence type="ECO:0000259" key="3">
    <source>
        <dbReference type="Pfam" id="PF19305"/>
    </source>
</evidence>
<accession>A0ABR4BWX2</accession>
<dbReference type="SUPFAM" id="SSF103378">
    <property type="entry name" value="2-methylcitrate dehydratase PrpD"/>
    <property type="match status" value="1"/>
</dbReference>
<dbReference type="InterPro" id="IPR045336">
    <property type="entry name" value="MmgE_PrpD_N"/>
</dbReference>
<dbReference type="PANTHER" id="PTHR16943:SF8">
    <property type="entry name" value="2-METHYLCITRATE DEHYDRATASE"/>
    <property type="match status" value="1"/>
</dbReference>
<dbReference type="EMBL" id="JAZHXI010000018">
    <property type="protein sequence ID" value="KAL2061847.1"/>
    <property type="molecule type" value="Genomic_DNA"/>
</dbReference>
<organism evidence="4 5">
    <name type="scientific">Oculimacula yallundae</name>
    <dbReference type="NCBI Taxonomy" id="86028"/>
    <lineage>
        <taxon>Eukaryota</taxon>
        <taxon>Fungi</taxon>
        <taxon>Dikarya</taxon>
        <taxon>Ascomycota</taxon>
        <taxon>Pezizomycotina</taxon>
        <taxon>Leotiomycetes</taxon>
        <taxon>Helotiales</taxon>
        <taxon>Ploettnerulaceae</taxon>
        <taxon>Oculimacula</taxon>
    </lineage>
</organism>
<name>A0ABR4BWX2_9HELO</name>
<protein>
    <submittedName>
        <fullName evidence="4">Uncharacterized protein</fullName>
    </submittedName>
</protein>
<sequence length="486" mass="52250">MTTDQPTDPAGPTGQLSLWLASLKLSDVPESIKTRAKYLLLDGIGCALVGAHLPWSEKAAQVHFELEPVGGTCDVFGWEKKLTPLSAALVNATFIQGFELDDWHSEAPLHSNAILIPSLFSAASVQGSTNTSPSGTKVTGADFLLAYLAGLEVGPRVGNALHGSHILSMGWHSGAVFGGSASAAAVSKLFGLKAGAIEDALGIACTQACGLMSAQFESEVKRMQHGFAARNGLLAALLAKAGYVGIKRVYEREYGGFLDMFSKGMEREPRFLEGEVCRDLGGMWKTEGVRVKPYAAMAATHGAVDCVRILQEEYDELMGDLEGIESVVLRMGDVAFHHGGWKAERPLSSVGAQMSAAYVAVTQMVDREVMPRQFRSDMLERDDVWRLVDKVTCVQDSGLEGSLGATEANVTWKNGREEKVAVANARGVDPELSNEDVVEKWRGLMKGVIDDEMRVKIEETCLGIEELDDVMVLGTLLAGMSRNVIA</sequence>
<dbReference type="InterPro" id="IPR045337">
    <property type="entry name" value="MmgE_PrpD_C"/>
</dbReference>
<dbReference type="PANTHER" id="PTHR16943">
    <property type="entry name" value="2-METHYLCITRATE DEHYDRATASE-RELATED"/>
    <property type="match status" value="1"/>
</dbReference>
<dbReference type="Gene3D" id="1.10.4100.10">
    <property type="entry name" value="2-methylcitrate dehydratase PrpD"/>
    <property type="match status" value="1"/>
</dbReference>
<comment type="caution">
    <text evidence="4">The sequence shown here is derived from an EMBL/GenBank/DDBJ whole genome shotgun (WGS) entry which is preliminary data.</text>
</comment>
<feature type="domain" description="MmgE/PrpD C-terminal" evidence="3">
    <location>
        <begin position="294"/>
        <end position="462"/>
    </location>
</feature>
<dbReference type="Pfam" id="PF19305">
    <property type="entry name" value="MmgE_PrpD_C"/>
    <property type="match status" value="1"/>
</dbReference>
<proteinExistence type="inferred from homology"/>
<reference evidence="4 5" key="1">
    <citation type="journal article" date="2024" name="Commun. Biol.">
        <title>Comparative genomic analysis of thermophilic fungi reveals convergent evolutionary adaptations and gene losses.</title>
        <authorList>
            <person name="Steindorff A.S."/>
            <person name="Aguilar-Pontes M.V."/>
            <person name="Robinson A.J."/>
            <person name="Andreopoulos B."/>
            <person name="LaButti K."/>
            <person name="Kuo A."/>
            <person name="Mondo S."/>
            <person name="Riley R."/>
            <person name="Otillar R."/>
            <person name="Haridas S."/>
            <person name="Lipzen A."/>
            <person name="Grimwood J."/>
            <person name="Schmutz J."/>
            <person name="Clum A."/>
            <person name="Reid I.D."/>
            <person name="Moisan M.C."/>
            <person name="Butler G."/>
            <person name="Nguyen T.T.M."/>
            <person name="Dewar K."/>
            <person name="Conant G."/>
            <person name="Drula E."/>
            <person name="Henrissat B."/>
            <person name="Hansel C."/>
            <person name="Singer S."/>
            <person name="Hutchinson M.I."/>
            <person name="de Vries R.P."/>
            <person name="Natvig D.O."/>
            <person name="Powell A.J."/>
            <person name="Tsang A."/>
            <person name="Grigoriev I.V."/>
        </authorList>
    </citation>
    <scope>NUCLEOTIDE SEQUENCE [LARGE SCALE GENOMIC DNA]</scope>
    <source>
        <strain evidence="4 5">CBS 494.80</strain>
    </source>
</reference>
<keyword evidence="5" id="KW-1185">Reference proteome</keyword>
<dbReference type="InterPro" id="IPR042188">
    <property type="entry name" value="MmgE/PrpD_sf_2"/>
</dbReference>
<comment type="similarity">
    <text evidence="1">Belongs to the PrpD family.</text>
</comment>
<dbReference type="InterPro" id="IPR036148">
    <property type="entry name" value="MmgE/PrpD_sf"/>
</dbReference>
<dbReference type="InterPro" id="IPR042183">
    <property type="entry name" value="MmgE/PrpD_sf_1"/>
</dbReference>
<gene>
    <name evidence="4" type="ORF">VTL71DRAFT_7225</name>
</gene>
<dbReference type="Pfam" id="PF03972">
    <property type="entry name" value="MmgE_PrpD_N"/>
    <property type="match status" value="1"/>
</dbReference>
<evidence type="ECO:0000256" key="1">
    <source>
        <dbReference type="ARBA" id="ARBA00006174"/>
    </source>
</evidence>
<feature type="domain" description="MmgE/PrpD N-terminal" evidence="2">
    <location>
        <begin position="15"/>
        <end position="266"/>
    </location>
</feature>
<dbReference type="Gene3D" id="3.30.1330.120">
    <property type="entry name" value="2-methylcitrate dehydratase PrpD"/>
    <property type="match status" value="1"/>
</dbReference>
<evidence type="ECO:0000259" key="2">
    <source>
        <dbReference type="Pfam" id="PF03972"/>
    </source>
</evidence>
<evidence type="ECO:0000313" key="5">
    <source>
        <dbReference type="Proteomes" id="UP001595075"/>
    </source>
</evidence>
<evidence type="ECO:0000313" key="4">
    <source>
        <dbReference type="EMBL" id="KAL2061847.1"/>
    </source>
</evidence>
<dbReference type="Proteomes" id="UP001595075">
    <property type="component" value="Unassembled WGS sequence"/>
</dbReference>